<evidence type="ECO:0000313" key="12">
    <source>
        <dbReference type="Proteomes" id="UP001220962"/>
    </source>
</evidence>
<gene>
    <name evidence="10" type="primary">ascB</name>
    <name evidence="10" type="ORF">PUW23_02415</name>
    <name evidence="11" type="ORF">PUW25_02570</name>
</gene>
<sequence length="487" mass="55878">MQNVQGFSKDFLWGGAIAANQAEGAYDAGGKGLSTADMVPYFDKKDYVNLKELMHVTSDSIQKAMAHRSAEGYPKRYGIDFYHRFKEDIALFAELGLKVFRLSINWPRIFPNGDDLTPNEEGLRFYDEVFDELRKNNIEPLVTLSHYEMPMNLVLNYGGWAGREVIDHFVRYADTVMNRYKDKVKYWLTFNEINTTIIEPFTGGGIVEDRVENPMQASYQALHHQFVASSRVTKLAREINSEFKIGCMLARMIHYPATSKPEDVLQTQIDNQLNLLHTDVQVRGSYPPYMARYWAEHGVSVHMEPGDLDLLKQHTVDFISFSYYTSLVSAVNPEEYGVTGGNLYSTIRNPNLPRTEWGWQLDPIGLRVALKEMYDRYQLPLFVVENGLGARDTVEPDGSIQDDYRIDYFRQHIQQMKEAVMDGVDLMGYTSWGVIDIISASTSEMSKRYGFIYVDQDDHGKGTLDRYKKKSFGWYQKVIASNGEDLD</sequence>
<evidence type="ECO:0000256" key="3">
    <source>
        <dbReference type="ARBA" id="ARBA00023295"/>
    </source>
</evidence>
<comment type="similarity">
    <text evidence="1 8">Belongs to the glycosyl hydrolase 1 family.</text>
</comment>
<dbReference type="Pfam" id="PF00232">
    <property type="entry name" value="Glyco_hydro_1"/>
    <property type="match status" value="1"/>
</dbReference>
<evidence type="ECO:0000256" key="4">
    <source>
        <dbReference type="ARBA" id="ARBA00031448"/>
    </source>
</evidence>
<keyword evidence="2 9" id="KW-0378">Hydrolase</keyword>
<evidence type="ECO:0000256" key="9">
    <source>
        <dbReference type="RuleBase" id="RU004468"/>
    </source>
</evidence>
<evidence type="ECO:0000256" key="1">
    <source>
        <dbReference type="ARBA" id="ARBA00010838"/>
    </source>
</evidence>
<evidence type="ECO:0000256" key="2">
    <source>
        <dbReference type="ARBA" id="ARBA00022801"/>
    </source>
</evidence>
<dbReference type="EMBL" id="CP118101">
    <property type="protein sequence ID" value="WDH83119.1"/>
    <property type="molecule type" value="Genomic_DNA"/>
</dbReference>
<dbReference type="InterPro" id="IPR017853">
    <property type="entry name" value="GH"/>
</dbReference>
<evidence type="ECO:0000313" key="11">
    <source>
        <dbReference type="EMBL" id="WDI02893.1"/>
    </source>
</evidence>
<dbReference type="Gene3D" id="3.20.20.80">
    <property type="entry name" value="Glycosidases"/>
    <property type="match status" value="1"/>
</dbReference>
<dbReference type="AlphaFoldDB" id="A0AAX3N236"/>
<protein>
    <recommendedName>
        <fullName evidence="6">Amygdalase</fullName>
    </recommendedName>
    <alternativeName>
        <fullName evidence="4">Cellobiase</fullName>
    </alternativeName>
    <alternativeName>
        <fullName evidence="5">Gentiobiase</fullName>
    </alternativeName>
</protein>
<dbReference type="GO" id="GO:0005829">
    <property type="term" value="C:cytosol"/>
    <property type="evidence" value="ECO:0007669"/>
    <property type="project" value="TreeGrafter"/>
</dbReference>
<evidence type="ECO:0000313" key="13">
    <source>
        <dbReference type="Proteomes" id="UP001221519"/>
    </source>
</evidence>
<dbReference type="RefSeq" id="WP_047911520.1">
    <property type="nucleotide sequence ID" value="NZ_CP118101.1"/>
</dbReference>
<feature type="active site" description="Nucleophile" evidence="7">
    <location>
        <position position="385"/>
    </location>
</feature>
<dbReference type="PANTHER" id="PTHR10353">
    <property type="entry name" value="GLYCOSYL HYDROLASE"/>
    <property type="match status" value="1"/>
</dbReference>
<dbReference type="FunFam" id="3.20.20.80:FF:000004">
    <property type="entry name" value="Beta-glucosidase 6-phospho-beta-glucosidase"/>
    <property type="match status" value="1"/>
</dbReference>
<dbReference type="InterPro" id="IPR033132">
    <property type="entry name" value="GH_1_N_CS"/>
</dbReference>
<dbReference type="InterPro" id="IPR001360">
    <property type="entry name" value="Glyco_hydro_1"/>
</dbReference>
<evidence type="ECO:0000313" key="10">
    <source>
        <dbReference type="EMBL" id="WDH83119.1"/>
    </source>
</evidence>
<dbReference type="PROSITE" id="PS00572">
    <property type="entry name" value="GLYCOSYL_HYDROL_F1_1"/>
    <property type="match status" value="1"/>
</dbReference>
<accession>A0AAX3N236</accession>
<evidence type="ECO:0000256" key="8">
    <source>
        <dbReference type="RuleBase" id="RU003690"/>
    </source>
</evidence>
<dbReference type="PRINTS" id="PR00131">
    <property type="entry name" value="GLHYDRLASE1"/>
</dbReference>
<dbReference type="PANTHER" id="PTHR10353:SF122">
    <property type="entry name" value="6-PHOSPHO-BETA-GLUCOSIDASE ASCB-RELATED"/>
    <property type="match status" value="1"/>
</dbReference>
<dbReference type="SUPFAM" id="SSF51445">
    <property type="entry name" value="(Trans)glycosidases"/>
    <property type="match status" value="1"/>
</dbReference>
<dbReference type="GO" id="GO:0008422">
    <property type="term" value="F:beta-glucosidase activity"/>
    <property type="evidence" value="ECO:0007669"/>
    <property type="project" value="TreeGrafter"/>
</dbReference>
<dbReference type="Proteomes" id="UP001221519">
    <property type="component" value="Chromosome"/>
</dbReference>
<dbReference type="GO" id="GO:0016052">
    <property type="term" value="P:carbohydrate catabolic process"/>
    <property type="evidence" value="ECO:0007669"/>
    <property type="project" value="TreeGrafter"/>
</dbReference>
<keyword evidence="13" id="KW-1185">Reference proteome</keyword>
<organism evidence="10 12">
    <name type="scientific">Paenibacillus urinalis</name>
    <dbReference type="NCBI Taxonomy" id="521520"/>
    <lineage>
        <taxon>Bacteria</taxon>
        <taxon>Bacillati</taxon>
        <taxon>Bacillota</taxon>
        <taxon>Bacilli</taxon>
        <taxon>Bacillales</taxon>
        <taxon>Paenibacillaceae</taxon>
        <taxon>Paenibacillus</taxon>
    </lineage>
</organism>
<dbReference type="InterPro" id="IPR018120">
    <property type="entry name" value="Glyco_hydro_1_AS"/>
</dbReference>
<name>A0AAX3N236_9BACL</name>
<proteinExistence type="inferred from homology"/>
<dbReference type="Proteomes" id="UP001220962">
    <property type="component" value="Chromosome"/>
</dbReference>
<dbReference type="EMBL" id="CP118108">
    <property type="protein sequence ID" value="WDI02893.1"/>
    <property type="molecule type" value="Genomic_DNA"/>
</dbReference>
<dbReference type="NCBIfam" id="NF007356">
    <property type="entry name" value="PRK09852.1"/>
    <property type="match status" value="1"/>
</dbReference>
<reference evidence="10 13" key="1">
    <citation type="submission" date="2023-02" db="EMBL/GenBank/DDBJ databases">
        <title>Pathogen: clinical or host-associated sample.</title>
        <authorList>
            <person name="Hergert J."/>
            <person name="Casey R."/>
            <person name="Wagner J."/>
            <person name="Young E.L."/>
            <person name="Oakeson K.F."/>
        </authorList>
    </citation>
    <scope>NUCLEOTIDE SEQUENCE</scope>
    <source>
        <strain evidence="11 13">2022CK-00829</strain>
        <strain evidence="10">2022CK-00830</strain>
    </source>
</reference>
<keyword evidence="3 9" id="KW-0326">Glycosidase</keyword>
<dbReference type="PROSITE" id="PS00653">
    <property type="entry name" value="GLYCOSYL_HYDROL_F1_2"/>
    <property type="match status" value="1"/>
</dbReference>
<evidence type="ECO:0000256" key="6">
    <source>
        <dbReference type="ARBA" id="ARBA00079432"/>
    </source>
</evidence>
<evidence type="ECO:0000256" key="7">
    <source>
        <dbReference type="PROSITE-ProRule" id="PRU10055"/>
    </source>
</evidence>
<evidence type="ECO:0000256" key="5">
    <source>
        <dbReference type="ARBA" id="ARBA00032194"/>
    </source>
</evidence>